<reference evidence="1" key="1">
    <citation type="submission" date="2019-11" db="EMBL/GenBank/DDBJ databases">
        <title>Spread of Macrolides and rifampicin resistant Rhodococcus equi in clinical isolates in the USA.</title>
        <authorList>
            <person name="Alvarez-Narvaez S."/>
            <person name="Huber L."/>
            <person name="Cohen N.D."/>
            <person name="Slovis N."/>
            <person name="Greiter M."/>
            <person name="Giguere S."/>
            <person name="Hart K."/>
        </authorList>
    </citation>
    <scope>NUCLEOTIDE SEQUENCE</scope>
    <source>
        <strain evidence="1">Lh_5</strain>
    </source>
</reference>
<dbReference type="AlphaFoldDB" id="A0AAE2W4D1"/>
<evidence type="ECO:0000313" key="1">
    <source>
        <dbReference type="EMBL" id="MBM4713617.1"/>
    </source>
</evidence>
<dbReference type="Proteomes" id="UP000706122">
    <property type="component" value="Unassembled WGS sequence"/>
</dbReference>
<accession>A0AAE2W4D1</accession>
<protein>
    <submittedName>
        <fullName evidence="1">Uncharacterized protein</fullName>
    </submittedName>
</protein>
<organism evidence="1 2">
    <name type="scientific">Rhodococcus hoagii</name>
    <name type="common">Corynebacterium equii</name>
    <dbReference type="NCBI Taxonomy" id="43767"/>
    <lineage>
        <taxon>Bacteria</taxon>
        <taxon>Bacillati</taxon>
        <taxon>Actinomycetota</taxon>
        <taxon>Actinomycetes</taxon>
        <taxon>Mycobacteriales</taxon>
        <taxon>Nocardiaceae</taxon>
        <taxon>Prescottella</taxon>
    </lineage>
</organism>
<sequence length="64" mass="7023">MNLSDAEQSIGERVIYVHPATRQADSFGVIAGVDHVRGLVLVRYGDNEPVEPTHPANLRPRSIT</sequence>
<dbReference type="EMBL" id="WUYC01000001">
    <property type="protein sequence ID" value="MBM4713617.1"/>
    <property type="molecule type" value="Genomic_DNA"/>
</dbReference>
<name>A0AAE2W4D1_RHOHA</name>
<comment type="caution">
    <text evidence="1">The sequence shown here is derived from an EMBL/GenBank/DDBJ whole genome shotgun (WGS) entry which is preliminary data.</text>
</comment>
<proteinExistence type="predicted"/>
<evidence type="ECO:0000313" key="2">
    <source>
        <dbReference type="Proteomes" id="UP000706122"/>
    </source>
</evidence>
<gene>
    <name evidence="1" type="ORF">GS551_05285</name>
</gene>